<sequence length="310" mass="35327">MVYNWFSACFTVFHGSLRIPFQNFTNLTEYGVSSMGRNFYLQGENGLRLGCWHILPYEVAVNYQGSVLNAKEMELLMETLNYPIIVYFHGNSFDRSHPTRCGLYNLLTGMGFHVLALDYRGYGDSNGSPSESGLIEDAKEIFRYAKSHSGSSNIYLWGHSMGTAVATAAAMELSENGSTPAGLILESPFNNLHDVVTHHPYALPFRWLPWFEKMVLKPLDRCGLDMSTDYRITKVDCPVLILHAEDDHIIPLHLAHKLHKSALDAKRDVTLEEFEASRRFHHKFIYLADELPKILTRFTERCNLNMKKVA</sequence>
<protein>
    <submittedName>
        <fullName evidence="3">Serine aminopeptidase S33 domain-containing protein</fullName>
    </submittedName>
</protein>
<dbReference type="InterPro" id="IPR029058">
    <property type="entry name" value="AB_hydrolase_fold"/>
</dbReference>
<dbReference type="InterPro" id="IPR022742">
    <property type="entry name" value="Hydrolase_4"/>
</dbReference>
<dbReference type="Pfam" id="PF12146">
    <property type="entry name" value="Hydrolase_4"/>
    <property type="match status" value="1"/>
</dbReference>
<reference evidence="3" key="1">
    <citation type="submission" date="2022-11" db="UniProtKB">
        <authorList>
            <consortium name="WormBaseParasite"/>
        </authorList>
    </citation>
    <scope>IDENTIFICATION</scope>
</reference>
<evidence type="ECO:0000259" key="1">
    <source>
        <dbReference type="Pfam" id="PF12146"/>
    </source>
</evidence>
<accession>A0A915PNI9</accession>
<dbReference type="PANTHER" id="PTHR12277:SF194">
    <property type="entry name" value="FI04476P"/>
    <property type="match status" value="1"/>
</dbReference>
<proteinExistence type="predicted"/>
<evidence type="ECO:0000313" key="3">
    <source>
        <dbReference type="WBParaSite" id="sdigi.contig288.g7095.t1"/>
    </source>
</evidence>
<dbReference type="GO" id="GO:0052651">
    <property type="term" value="P:monoacylglycerol catabolic process"/>
    <property type="evidence" value="ECO:0007669"/>
    <property type="project" value="TreeGrafter"/>
</dbReference>
<dbReference type="GO" id="GO:0005789">
    <property type="term" value="C:endoplasmic reticulum membrane"/>
    <property type="evidence" value="ECO:0007669"/>
    <property type="project" value="TreeGrafter"/>
</dbReference>
<name>A0A915PNI9_9BILA</name>
<dbReference type="GO" id="GO:0004622">
    <property type="term" value="F:phosphatidylcholine lysophospholipase activity"/>
    <property type="evidence" value="ECO:0007669"/>
    <property type="project" value="TreeGrafter"/>
</dbReference>
<evidence type="ECO:0000313" key="2">
    <source>
        <dbReference type="Proteomes" id="UP000887581"/>
    </source>
</evidence>
<feature type="domain" description="Serine aminopeptidase S33" evidence="1">
    <location>
        <begin position="103"/>
        <end position="204"/>
    </location>
</feature>
<dbReference type="PANTHER" id="PTHR12277">
    <property type="entry name" value="ALPHA/BETA HYDROLASE DOMAIN-CONTAINING PROTEIN"/>
    <property type="match status" value="1"/>
</dbReference>
<dbReference type="GO" id="GO:0006660">
    <property type="term" value="P:phosphatidylserine catabolic process"/>
    <property type="evidence" value="ECO:0007669"/>
    <property type="project" value="TreeGrafter"/>
</dbReference>
<dbReference type="AlphaFoldDB" id="A0A915PNI9"/>
<dbReference type="GO" id="GO:0047372">
    <property type="term" value="F:monoacylglycerol lipase activity"/>
    <property type="evidence" value="ECO:0007669"/>
    <property type="project" value="TreeGrafter"/>
</dbReference>
<keyword evidence="2" id="KW-1185">Reference proteome</keyword>
<dbReference type="Gene3D" id="3.40.50.1820">
    <property type="entry name" value="alpha/beta hydrolase"/>
    <property type="match status" value="1"/>
</dbReference>
<dbReference type="WBParaSite" id="sdigi.contig288.g7095.t1">
    <property type="protein sequence ID" value="sdigi.contig288.g7095.t1"/>
    <property type="gene ID" value="sdigi.contig288.g7095"/>
</dbReference>
<dbReference type="SUPFAM" id="SSF53474">
    <property type="entry name" value="alpha/beta-Hydrolases"/>
    <property type="match status" value="1"/>
</dbReference>
<dbReference type="Proteomes" id="UP000887581">
    <property type="component" value="Unplaced"/>
</dbReference>
<organism evidence="2 3">
    <name type="scientific">Setaria digitata</name>
    <dbReference type="NCBI Taxonomy" id="48799"/>
    <lineage>
        <taxon>Eukaryota</taxon>
        <taxon>Metazoa</taxon>
        <taxon>Ecdysozoa</taxon>
        <taxon>Nematoda</taxon>
        <taxon>Chromadorea</taxon>
        <taxon>Rhabditida</taxon>
        <taxon>Spirurina</taxon>
        <taxon>Spiruromorpha</taxon>
        <taxon>Filarioidea</taxon>
        <taxon>Setariidae</taxon>
        <taxon>Setaria</taxon>
    </lineage>
</organism>